<keyword evidence="3" id="KW-1185">Reference proteome</keyword>
<protein>
    <submittedName>
        <fullName evidence="2">Uncharacterized protein</fullName>
    </submittedName>
</protein>
<dbReference type="AlphaFoldDB" id="A0AA40GFN1"/>
<dbReference type="EMBL" id="JAHYIQ010000001">
    <property type="protein sequence ID" value="KAK1136479.1"/>
    <property type="molecule type" value="Genomic_DNA"/>
</dbReference>
<accession>A0AA40GFN1</accession>
<evidence type="ECO:0000313" key="2">
    <source>
        <dbReference type="EMBL" id="KAK1136479.1"/>
    </source>
</evidence>
<reference evidence="2" key="1">
    <citation type="submission" date="2021-10" db="EMBL/GenBank/DDBJ databases">
        <title>Melipona bicolor Genome sequencing and assembly.</title>
        <authorList>
            <person name="Araujo N.S."/>
            <person name="Arias M.C."/>
        </authorList>
    </citation>
    <scope>NUCLEOTIDE SEQUENCE</scope>
    <source>
        <strain evidence="2">USP_2M_L1-L4_2017</strain>
        <tissue evidence="2">Whole body</tissue>
    </source>
</reference>
<feature type="region of interest" description="Disordered" evidence="1">
    <location>
        <begin position="91"/>
        <end position="157"/>
    </location>
</feature>
<dbReference type="Proteomes" id="UP001177670">
    <property type="component" value="Unassembled WGS sequence"/>
</dbReference>
<feature type="compositionally biased region" description="Basic and acidic residues" evidence="1">
    <location>
        <begin position="121"/>
        <end position="140"/>
    </location>
</feature>
<proteinExistence type="predicted"/>
<name>A0AA40GFN1_9HYME</name>
<organism evidence="2 3">
    <name type="scientific">Melipona bicolor</name>
    <dbReference type="NCBI Taxonomy" id="60889"/>
    <lineage>
        <taxon>Eukaryota</taxon>
        <taxon>Metazoa</taxon>
        <taxon>Ecdysozoa</taxon>
        <taxon>Arthropoda</taxon>
        <taxon>Hexapoda</taxon>
        <taxon>Insecta</taxon>
        <taxon>Pterygota</taxon>
        <taxon>Neoptera</taxon>
        <taxon>Endopterygota</taxon>
        <taxon>Hymenoptera</taxon>
        <taxon>Apocrita</taxon>
        <taxon>Aculeata</taxon>
        <taxon>Apoidea</taxon>
        <taxon>Anthophila</taxon>
        <taxon>Apidae</taxon>
        <taxon>Melipona</taxon>
    </lineage>
</organism>
<evidence type="ECO:0000313" key="3">
    <source>
        <dbReference type="Proteomes" id="UP001177670"/>
    </source>
</evidence>
<gene>
    <name evidence="2" type="ORF">K0M31_001029</name>
</gene>
<sequence length="157" mass="18651">MILFKDQALKILQTIISIQLPTTFKHIQTPFQIERTFDNPDSLKRKEQYPKLTVFFSNFQTPIDSLIFSRQKIPSIRSHVKLASLRNIAGKTCRGSTPTKKKKKRKKKKKKKKEKKKEKEKKHAGTETRLQRLTRGESKKVRQRRKRSEDRDRLGEY</sequence>
<feature type="compositionally biased region" description="Basic and acidic residues" evidence="1">
    <location>
        <begin position="147"/>
        <end position="157"/>
    </location>
</feature>
<comment type="caution">
    <text evidence="2">The sequence shown here is derived from an EMBL/GenBank/DDBJ whole genome shotgun (WGS) entry which is preliminary data.</text>
</comment>
<feature type="compositionally biased region" description="Basic residues" evidence="1">
    <location>
        <begin position="99"/>
        <end position="120"/>
    </location>
</feature>
<evidence type="ECO:0000256" key="1">
    <source>
        <dbReference type="SAM" id="MobiDB-lite"/>
    </source>
</evidence>